<evidence type="ECO:0008006" key="4">
    <source>
        <dbReference type="Google" id="ProtNLM"/>
    </source>
</evidence>
<keyword evidence="3" id="KW-1185">Reference proteome</keyword>
<comment type="caution">
    <text evidence="2">The sequence shown here is derived from an EMBL/GenBank/DDBJ whole genome shotgun (WGS) entry which is preliminary data.</text>
</comment>
<feature type="transmembrane region" description="Helical" evidence="1">
    <location>
        <begin position="154"/>
        <end position="171"/>
    </location>
</feature>
<sequence length="177" mass="20564">MSLKKSTKIPDRSATTEEVRSYLTQILTEKYAAHPEFAEEACAPWKLGRGAELHDANLEYFQQIFGNEVGFCLYRKVLKAKQKAWQNSYAGITCVAGTYISLAWTAWWLLKTPSAKGLLPITVLVYGLCMYYWAQNLPDDTYNHGYLRNYMNRFIQLGNGIFWIWLYFHALRRDGRI</sequence>
<gene>
    <name evidence="2" type="ORF">BJX66DRAFT_320159</name>
</gene>
<evidence type="ECO:0000256" key="1">
    <source>
        <dbReference type="SAM" id="Phobius"/>
    </source>
</evidence>
<protein>
    <recommendedName>
        <fullName evidence="4">Integral membrane protein</fullName>
    </recommendedName>
</protein>
<feature type="transmembrane region" description="Helical" evidence="1">
    <location>
        <begin position="117"/>
        <end position="134"/>
    </location>
</feature>
<accession>A0ABR4FHF6</accession>
<feature type="transmembrane region" description="Helical" evidence="1">
    <location>
        <begin position="89"/>
        <end position="110"/>
    </location>
</feature>
<reference evidence="2 3" key="1">
    <citation type="submission" date="2024-07" db="EMBL/GenBank/DDBJ databases">
        <title>Section-level genome sequencing and comparative genomics of Aspergillus sections Usti and Cavernicolus.</title>
        <authorList>
            <consortium name="Lawrence Berkeley National Laboratory"/>
            <person name="Nybo J.L."/>
            <person name="Vesth T.C."/>
            <person name="Theobald S."/>
            <person name="Frisvad J.C."/>
            <person name="Larsen T.O."/>
            <person name="Kjaerboelling I."/>
            <person name="Rothschild-Mancinelli K."/>
            <person name="Lyhne E.K."/>
            <person name="Kogle M.E."/>
            <person name="Barry K."/>
            <person name="Clum A."/>
            <person name="Na H."/>
            <person name="Ledsgaard L."/>
            <person name="Lin J."/>
            <person name="Lipzen A."/>
            <person name="Kuo A."/>
            <person name="Riley R."/>
            <person name="Mondo S."/>
            <person name="Labutti K."/>
            <person name="Haridas S."/>
            <person name="Pangalinan J."/>
            <person name="Salamov A.A."/>
            <person name="Simmons B.A."/>
            <person name="Magnuson J.K."/>
            <person name="Chen J."/>
            <person name="Drula E."/>
            <person name="Henrissat B."/>
            <person name="Wiebenga A."/>
            <person name="Lubbers R.J."/>
            <person name="Gomes A.C."/>
            <person name="Makela M.R."/>
            <person name="Stajich J."/>
            <person name="Grigoriev I.V."/>
            <person name="Mortensen U.H."/>
            <person name="De Vries R.P."/>
            <person name="Baker S.E."/>
            <person name="Andersen M.R."/>
        </authorList>
    </citation>
    <scope>NUCLEOTIDE SEQUENCE [LARGE SCALE GENOMIC DNA]</scope>
    <source>
        <strain evidence="2 3">CBS 209.92</strain>
    </source>
</reference>
<proteinExistence type="predicted"/>
<evidence type="ECO:0000313" key="2">
    <source>
        <dbReference type="EMBL" id="KAL2782672.1"/>
    </source>
</evidence>
<keyword evidence="1" id="KW-0812">Transmembrane</keyword>
<name>A0ABR4FHF6_9EURO</name>
<keyword evidence="1" id="KW-1133">Transmembrane helix</keyword>
<dbReference type="EMBL" id="JBFTWV010000353">
    <property type="protein sequence ID" value="KAL2782672.1"/>
    <property type="molecule type" value="Genomic_DNA"/>
</dbReference>
<keyword evidence="1" id="KW-0472">Membrane</keyword>
<organism evidence="2 3">
    <name type="scientific">Aspergillus keveii</name>
    <dbReference type="NCBI Taxonomy" id="714993"/>
    <lineage>
        <taxon>Eukaryota</taxon>
        <taxon>Fungi</taxon>
        <taxon>Dikarya</taxon>
        <taxon>Ascomycota</taxon>
        <taxon>Pezizomycotina</taxon>
        <taxon>Eurotiomycetes</taxon>
        <taxon>Eurotiomycetidae</taxon>
        <taxon>Eurotiales</taxon>
        <taxon>Aspergillaceae</taxon>
        <taxon>Aspergillus</taxon>
        <taxon>Aspergillus subgen. Nidulantes</taxon>
    </lineage>
</organism>
<evidence type="ECO:0000313" key="3">
    <source>
        <dbReference type="Proteomes" id="UP001610563"/>
    </source>
</evidence>
<dbReference type="Proteomes" id="UP001610563">
    <property type="component" value="Unassembled WGS sequence"/>
</dbReference>